<dbReference type="Proteomes" id="UP000803844">
    <property type="component" value="Unassembled WGS sequence"/>
</dbReference>
<accession>A0A9P5CID3</accession>
<protein>
    <submittedName>
        <fullName evidence="1">Uncharacterized protein</fullName>
    </submittedName>
</protein>
<dbReference type="GeneID" id="63840981"/>
<dbReference type="AlphaFoldDB" id="A0A9P5CID3"/>
<gene>
    <name evidence="1" type="ORF">M406DRAFT_358284</name>
</gene>
<proteinExistence type="predicted"/>
<evidence type="ECO:0000313" key="1">
    <source>
        <dbReference type="EMBL" id="KAF3760654.1"/>
    </source>
</evidence>
<name>A0A9P5CID3_CRYP1</name>
<comment type="caution">
    <text evidence="1">The sequence shown here is derived from an EMBL/GenBank/DDBJ whole genome shotgun (WGS) entry which is preliminary data.</text>
</comment>
<reference evidence="1" key="1">
    <citation type="journal article" date="2020" name="Phytopathology">
        <title>Genome sequence of the chestnut blight fungus Cryphonectria parasitica EP155: A fundamental resource for an archetypical invasive plant pathogen.</title>
        <authorList>
            <person name="Crouch J.A."/>
            <person name="Dawe A."/>
            <person name="Aerts A."/>
            <person name="Barry K."/>
            <person name="Churchill A.C.L."/>
            <person name="Grimwood J."/>
            <person name="Hillman B."/>
            <person name="Milgroom M.G."/>
            <person name="Pangilinan J."/>
            <person name="Smith M."/>
            <person name="Salamov A."/>
            <person name="Schmutz J."/>
            <person name="Yadav J."/>
            <person name="Grigoriev I.V."/>
            <person name="Nuss D."/>
        </authorList>
    </citation>
    <scope>NUCLEOTIDE SEQUENCE</scope>
    <source>
        <strain evidence="1">EP155</strain>
    </source>
</reference>
<dbReference type="RefSeq" id="XP_040771633.1">
    <property type="nucleotide sequence ID" value="XM_040923852.1"/>
</dbReference>
<organism evidence="1 2">
    <name type="scientific">Cryphonectria parasitica (strain ATCC 38755 / EP155)</name>
    <dbReference type="NCBI Taxonomy" id="660469"/>
    <lineage>
        <taxon>Eukaryota</taxon>
        <taxon>Fungi</taxon>
        <taxon>Dikarya</taxon>
        <taxon>Ascomycota</taxon>
        <taxon>Pezizomycotina</taxon>
        <taxon>Sordariomycetes</taxon>
        <taxon>Sordariomycetidae</taxon>
        <taxon>Diaporthales</taxon>
        <taxon>Cryphonectriaceae</taxon>
        <taxon>Cryphonectria-Endothia species complex</taxon>
        <taxon>Cryphonectria</taxon>
    </lineage>
</organism>
<evidence type="ECO:0000313" key="2">
    <source>
        <dbReference type="Proteomes" id="UP000803844"/>
    </source>
</evidence>
<sequence>MMAVPTAPATTTTTTTLLGLPLPLPSGVPLGVPQLPLRPTRLALLSPSDSPLLALDLASGLCLLAPDGLPLSLQVANLLAEGSSLLVGRGERAVAFERGGPGLADGGSGLGDMVPGDAVLGVGEPALEDGAGYRKLGVAEVVVVGERAYVALGGGGFAAAAA</sequence>
<keyword evidence="2" id="KW-1185">Reference proteome</keyword>
<dbReference type="EMBL" id="MU032352">
    <property type="protein sequence ID" value="KAF3760654.1"/>
    <property type="molecule type" value="Genomic_DNA"/>
</dbReference>